<reference evidence="2 3" key="1">
    <citation type="submission" date="2019-08" db="EMBL/GenBank/DDBJ databases">
        <title>The genome of the soybean aphid Biotype 1, its phylome, world population structure and adaptation to the North American continent.</title>
        <authorList>
            <person name="Giordano R."/>
            <person name="Donthu R.K."/>
            <person name="Hernandez A.G."/>
            <person name="Wright C.L."/>
            <person name="Zimin A.V."/>
        </authorList>
    </citation>
    <scope>NUCLEOTIDE SEQUENCE [LARGE SCALE GENOMIC DNA]</scope>
    <source>
        <tissue evidence="2">Whole aphids</tissue>
    </source>
</reference>
<proteinExistence type="predicted"/>
<dbReference type="Proteomes" id="UP000475862">
    <property type="component" value="Unassembled WGS sequence"/>
</dbReference>
<protein>
    <submittedName>
        <fullName evidence="2">Uncharacterized protein</fullName>
    </submittedName>
</protein>
<evidence type="ECO:0000313" key="3">
    <source>
        <dbReference type="Proteomes" id="UP000475862"/>
    </source>
</evidence>
<keyword evidence="3" id="KW-1185">Reference proteome</keyword>
<dbReference type="EMBL" id="VYZN01000041">
    <property type="protein sequence ID" value="KAE9531497.1"/>
    <property type="molecule type" value="Genomic_DNA"/>
</dbReference>
<evidence type="ECO:0000256" key="1">
    <source>
        <dbReference type="SAM" id="MobiDB-lite"/>
    </source>
</evidence>
<gene>
    <name evidence="2" type="ORF">AGLY_010703</name>
</gene>
<name>A0A6G0TGI1_APHGL</name>
<sequence length="247" mass="26531">MSRAFSPPTYDPMSRSLDSRFSRFSKRLIACSREPGKVNVDMAVRVGNGTENRPDGSRLYSATNTSSHRPSSVNEGGGITGSSARQNFSIRFSTETVRDTGSDAWQSTVVWSTGPIRIHPKMEPNAVGRSAATVTFRPSTICANKSAPNSTSTGEAILNVGSARAKFANRSLTLVSKDRRGILDVIAGSTHAFVFNCGSSANRGWMTQSTVPRTSATAVPDRPLIGAVQFFSRSPNRAEHDTVMALI</sequence>
<evidence type="ECO:0000313" key="2">
    <source>
        <dbReference type="EMBL" id="KAE9531497.1"/>
    </source>
</evidence>
<dbReference type="OrthoDB" id="10654506at2759"/>
<organism evidence="2 3">
    <name type="scientific">Aphis glycines</name>
    <name type="common">Soybean aphid</name>
    <dbReference type="NCBI Taxonomy" id="307491"/>
    <lineage>
        <taxon>Eukaryota</taxon>
        <taxon>Metazoa</taxon>
        <taxon>Ecdysozoa</taxon>
        <taxon>Arthropoda</taxon>
        <taxon>Hexapoda</taxon>
        <taxon>Insecta</taxon>
        <taxon>Pterygota</taxon>
        <taxon>Neoptera</taxon>
        <taxon>Paraneoptera</taxon>
        <taxon>Hemiptera</taxon>
        <taxon>Sternorrhyncha</taxon>
        <taxon>Aphidomorpha</taxon>
        <taxon>Aphidoidea</taxon>
        <taxon>Aphididae</taxon>
        <taxon>Aphidini</taxon>
        <taxon>Aphis</taxon>
        <taxon>Aphis</taxon>
    </lineage>
</organism>
<feature type="region of interest" description="Disordered" evidence="1">
    <location>
        <begin position="45"/>
        <end position="84"/>
    </location>
</feature>
<accession>A0A6G0TGI1</accession>
<feature type="compositionally biased region" description="Polar residues" evidence="1">
    <location>
        <begin position="60"/>
        <end position="74"/>
    </location>
</feature>
<dbReference type="AlphaFoldDB" id="A0A6G0TGI1"/>
<comment type="caution">
    <text evidence="2">The sequence shown here is derived from an EMBL/GenBank/DDBJ whole genome shotgun (WGS) entry which is preliminary data.</text>
</comment>